<accession>A0A6P1Y2G2</accession>
<dbReference type="KEGG" id="trz:GWP43_11690"/>
<name>A0A6P1Y2G2_9SPIR</name>
<evidence type="ECO:0000256" key="1">
    <source>
        <dbReference type="SAM" id="Phobius"/>
    </source>
</evidence>
<evidence type="ECO:0000259" key="2">
    <source>
        <dbReference type="Pfam" id="PF20578"/>
    </source>
</evidence>
<feature type="domain" description="Atrophied bacterial Ig" evidence="2">
    <location>
        <begin position="140"/>
        <end position="231"/>
    </location>
</feature>
<dbReference type="EMBL" id="CP048020">
    <property type="protein sequence ID" value="QHX43997.1"/>
    <property type="molecule type" value="Genomic_DNA"/>
</dbReference>
<evidence type="ECO:0000313" key="3">
    <source>
        <dbReference type="EMBL" id="QHX43997.1"/>
    </source>
</evidence>
<sequence length="764" mass="84914">MNHDAKKNVCPFMRMCSICIALIAAVMFFGCKQNMGNESKTPSQPKYTLTFSVDGGNGFLEAKVDGTKINSRDQVEKEKTVVFTAKPFSDYSVDTWSIDGSAFEEGSGTAGNRTAKVKITAGTTVKVKFKPTLTDQEKADKAKEALQLSFQNGDTADSISSHWLNLPVSGLHNTKISWQSNRENIIKIKKENEWNCYGSITRPEENTQVTLTASITRGSASATKSFPVTVRGINEDAVISAAEQAVRAIPSFVTKDTSPIQLSPKETVSVSNGSSNSSVEVNIKWKAEPAGVISDSDGTVTPHETEIKKVRLTATAKKGTAKISKDIEVTVYPKNNEPNLQTVVESIVNGIPAEIDADIQLPQSPTGYQLTWSSSNDSILKIAGNSGHIETWDLVNRTVKLTATLKKNAAGEAATKPKTLTIKARKKFTRKANIYGNGGTYEFDDNKLTLRHGDDEPAAVYRVSIDAVAKTITATLERITYSGRGHYTTNTLLKPEEMAKSQLASTKQLFDMYFSLFEFQQKPLVTLQDIRITIQQFPDQPNFKTDKELFEKWFQYSLSMMSYEEFLKKTKEEQSELLKTVLKSWHDSIYKTFGFDKTVPLTEARAKQKLFLKKAADARLERAKKAYVYQYHIEGEVLHTNAQYIPNTLWYRQPGKYSFHAEDGEIKDVSLLVNTEFDGTTYSHINIKKANEQTMQFFAGNYDGSPSFTAQDDDRGVPNKEIKVDITGEDKDAHTLSVQISGAVSFTGVLTFSGRAIPESWDEF</sequence>
<reference evidence="3" key="1">
    <citation type="submission" date="2020-01" db="EMBL/GenBank/DDBJ databases">
        <title>Complete genome sequence of a human oral phylogroup 1 Treponema sp. strain ATCC 700766, originally isolated from periodontitis dental plaque.</title>
        <authorList>
            <person name="Chan Y."/>
            <person name="Huo Y.-B."/>
            <person name="Yu X.-L."/>
            <person name="Zeng H."/>
            <person name="Leung W.-K."/>
            <person name="Watt R.M."/>
        </authorList>
    </citation>
    <scope>NUCLEOTIDE SEQUENCE [LARGE SCALE GENOMIC DNA]</scope>
    <source>
        <strain evidence="3">OMZ 804</strain>
    </source>
</reference>
<dbReference type="RefSeq" id="WP_162664297.1">
    <property type="nucleotide sequence ID" value="NZ_CP048020.1"/>
</dbReference>
<protein>
    <recommendedName>
        <fullName evidence="2">Atrophied bacterial Ig domain-containing protein</fullName>
    </recommendedName>
</protein>
<keyword evidence="1" id="KW-1133">Transmembrane helix</keyword>
<feature type="transmembrane region" description="Helical" evidence="1">
    <location>
        <begin position="12"/>
        <end position="30"/>
    </location>
</feature>
<gene>
    <name evidence="3" type="ORF">GWP43_11690</name>
</gene>
<dbReference type="Proteomes" id="UP000464374">
    <property type="component" value="Chromosome"/>
</dbReference>
<keyword evidence="1" id="KW-0812">Transmembrane</keyword>
<dbReference type="PROSITE" id="PS51257">
    <property type="entry name" value="PROKAR_LIPOPROTEIN"/>
    <property type="match status" value="1"/>
</dbReference>
<dbReference type="AlphaFoldDB" id="A0A6P1Y2G2"/>
<proteinExistence type="predicted"/>
<keyword evidence="1" id="KW-0472">Membrane</keyword>
<dbReference type="Pfam" id="PF20578">
    <property type="entry name" value="aBig_2"/>
    <property type="match status" value="1"/>
</dbReference>
<dbReference type="InterPro" id="IPR046780">
    <property type="entry name" value="aBig_2"/>
</dbReference>
<organism evidence="3">
    <name type="scientific">Treponema vincentii</name>
    <dbReference type="NCBI Taxonomy" id="69710"/>
    <lineage>
        <taxon>Bacteria</taxon>
        <taxon>Pseudomonadati</taxon>
        <taxon>Spirochaetota</taxon>
        <taxon>Spirochaetia</taxon>
        <taxon>Spirochaetales</taxon>
        <taxon>Treponemataceae</taxon>
        <taxon>Treponema</taxon>
    </lineage>
</organism>